<feature type="domain" description="D-alanyl-D-alanine carboxypeptidase-like core" evidence="4">
    <location>
        <begin position="267"/>
        <end position="396"/>
    </location>
</feature>
<feature type="domain" description="Peptidoglycan binding-like" evidence="3">
    <location>
        <begin position="123"/>
        <end position="179"/>
    </location>
</feature>
<accession>A0A0U4FJQ5</accession>
<feature type="chain" id="PRO_5038435467" description="Carboxypeptidase" evidence="2">
    <location>
        <begin position="22"/>
        <end position="416"/>
    </location>
</feature>
<dbReference type="RefSeq" id="WP_068445128.1">
    <property type="nucleotide sequence ID" value="NZ_CP013862.1"/>
</dbReference>
<dbReference type="KEGG" id="lao:AOX59_09790"/>
<dbReference type="InterPro" id="IPR058193">
    <property type="entry name" value="VanY/YodJ_core_dom"/>
</dbReference>
<dbReference type="PROSITE" id="PS51257">
    <property type="entry name" value="PROKAR_LIPOPROTEIN"/>
    <property type="match status" value="1"/>
</dbReference>
<dbReference type="InterPro" id="IPR002477">
    <property type="entry name" value="Peptidoglycan-bd-like"/>
</dbReference>
<evidence type="ECO:0000313" key="5">
    <source>
        <dbReference type="EMBL" id="ALX48878.1"/>
    </source>
</evidence>
<dbReference type="EMBL" id="CP013862">
    <property type="protein sequence ID" value="ALX48878.1"/>
    <property type="molecule type" value="Genomic_DNA"/>
</dbReference>
<dbReference type="Proteomes" id="UP000050331">
    <property type="component" value="Chromosome"/>
</dbReference>
<dbReference type="InterPro" id="IPR036365">
    <property type="entry name" value="PGBD-like_sf"/>
</dbReference>
<dbReference type="Pfam" id="PF02557">
    <property type="entry name" value="VanY"/>
    <property type="match status" value="1"/>
</dbReference>
<keyword evidence="2" id="KW-0732">Signal</keyword>
<name>A0A0U4FJQ5_9BACI</name>
<dbReference type="CDD" id="cd14852">
    <property type="entry name" value="LD-carboxypeptidase"/>
    <property type="match status" value="1"/>
</dbReference>
<dbReference type="InterPro" id="IPR052179">
    <property type="entry name" value="DD-CPase-like"/>
</dbReference>
<keyword evidence="6" id="KW-1185">Reference proteome</keyword>
<dbReference type="PANTHER" id="PTHR34385">
    <property type="entry name" value="D-ALANYL-D-ALANINE CARBOXYPEPTIDASE"/>
    <property type="match status" value="1"/>
</dbReference>
<dbReference type="SUPFAM" id="SSF47090">
    <property type="entry name" value="PGBD-like"/>
    <property type="match status" value="1"/>
</dbReference>
<evidence type="ECO:0000259" key="4">
    <source>
        <dbReference type="Pfam" id="PF02557"/>
    </source>
</evidence>
<dbReference type="PANTHER" id="PTHR34385:SF1">
    <property type="entry name" value="PEPTIDOGLYCAN L-ALANYL-D-GLUTAMATE ENDOPEPTIDASE CWLK"/>
    <property type="match status" value="1"/>
</dbReference>
<dbReference type="Gene3D" id="3.30.1380.10">
    <property type="match status" value="1"/>
</dbReference>
<dbReference type="OrthoDB" id="9792074at2"/>
<evidence type="ECO:0000259" key="3">
    <source>
        <dbReference type="Pfam" id="PF01471"/>
    </source>
</evidence>
<evidence type="ECO:0008006" key="7">
    <source>
        <dbReference type="Google" id="ProtNLM"/>
    </source>
</evidence>
<feature type="compositionally biased region" description="Basic and acidic residues" evidence="1">
    <location>
        <begin position="195"/>
        <end position="211"/>
    </location>
</feature>
<evidence type="ECO:0000256" key="2">
    <source>
        <dbReference type="SAM" id="SignalP"/>
    </source>
</evidence>
<feature type="compositionally biased region" description="Low complexity" evidence="1">
    <location>
        <begin position="215"/>
        <end position="224"/>
    </location>
</feature>
<reference evidence="5 6" key="1">
    <citation type="submission" date="2016-01" db="EMBL/GenBank/DDBJ databases">
        <title>Complete genome sequence of strain Lentibacillus amyloliquefaciens LAM0015T isolated from saline sediment.</title>
        <authorList>
            <person name="Wang J.-L."/>
            <person name="He M.-X."/>
        </authorList>
    </citation>
    <scope>NUCLEOTIDE SEQUENCE [LARGE SCALE GENOMIC DNA]</scope>
    <source>
        <strain evidence="5 6">LAM0015</strain>
    </source>
</reference>
<proteinExistence type="predicted"/>
<feature type="compositionally biased region" description="Low complexity" evidence="1">
    <location>
        <begin position="73"/>
        <end position="82"/>
    </location>
</feature>
<feature type="signal peptide" evidence="2">
    <location>
        <begin position="1"/>
        <end position="21"/>
    </location>
</feature>
<dbReference type="Pfam" id="PF01471">
    <property type="entry name" value="PG_binding_1"/>
    <property type="match status" value="1"/>
</dbReference>
<dbReference type="Gene3D" id="1.10.101.10">
    <property type="entry name" value="PGBD-like superfamily/PGBD"/>
    <property type="match status" value="1"/>
</dbReference>
<dbReference type="InterPro" id="IPR036366">
    <property type="entry name" value="PGBDSf"/>
</dbReference>
<dbReference type="STRING" id="1472767.AOX59_09790"/>
<dbReference type="InterPro" id="IPR009045">
    <property type="entry name" value="Zn_M74/Hedgehog-like"/>
</dbReference>
<dbReference type="GO" id="GO:0008233">
    <property type="term" value="F:peptidase activity"/>
    <property type="evidence" value="ECO:0007669"/>
    <property type="project" value="InterPro"/>
</dbReference>
<feature type="region of interest" description="Disordered" evidence="1">
    <location>
        <begin position="31"/>
        <end position="128"/>
    </location>
</feature>
<dbReference type="InterPro" id="IPR003709">
    <property type="entry name" value="VanY-like_core_dom"/>
</dbReference>
<sequence length="416" mass="46001">MRLKNAGLPLLAVILCLTVLTACTGNEQTVNESTKQQSDQEETETPNTVSDPTNDKTSKQANSKQQDDDNQNKDNTNNNASQQEKDEPENKKNKESSNNDNASSDNDDDEELLPNDTLTESDQGKQVKKVQSALNRIGYSLTEDGVFGPATMWAVKDFQAQQSALKIDGVYGPGTRDILKEALNGQLSITPGSGIKKEKQNEEQNEEKSEENPDDNQNNQNQSNVISDPSSFLALVNKSHQLPAGYVPDNLVIPDVSFPFDADLPKKQMRQTAANALEKMFAAGDKAGVDLFAQSGYRSYDRQEAIFASNVQDHGKQEANQFSAQAGESEHQTGLTMDVTSADIGFKLTSEFANTDEGEWVKQHASEYGFIIRYPKGKTNITGYQYEPWHLRYVGKNDAKAIDEQNITLEEFLGVR</sequence>
<evidence type="ECO:0000256" key="1">
    <source>
        <dbReference type="SAM" id="MobiDB-lite"/>
    </source>
</evidence>
<organism evidence="5 6">
    <name type="scientific">Lentibacillus amyloliquefaciens</name>
    <dbReference type="NCBI Taxonomy" id="1472767"/>
    <lineage>
        <taxon>Bacteria</taxon>
        <taxon>Bacillati</taxon>
        <taxon>Bacillota</taxon>
        <taxon>Bacilli</taxon>
        <taxon>Bacillales</taxon>
        <taxon>Bacillaceae</taxon>
        <taxon>Lentibacillus</taxon>
    </lineage>
</organism>
<protein>
    <recommendedName>
        <fullName evidence="7">Carboxypeptidase</fullName>
    </recommendedName>
</protein>
<gene>
    <name evidence="5" type="ORF">AOX59_09790</name>
</gene>
<dbReference type="GO" id="GO:0006508">
    <property type="term" value="P:proteolysis"/>
    <property type="evidence" value="ECO:0007669"/>
    <property type="project" value="InterPro"/>
</dbReference>
<dbReference type="AlphaFoldDB" id="A0A0U4FJQ5"/>
<feature type="region of interest" description="Disordered" evidence="1">
    <location>
        <begin position="188"/>
        <end position="226"/>
    </location>
</feature>
<evidence type="ECO:0000313" key="6">
    <source>
        <dbReference type="Proteomes" id="UP000050331"/>
    </source>
</evidence>
<feature type="compositionally biased region" description="Basic and acidic residues" evidence="1">
    <location>
        <begin position="83"/>
        <end position="97"/>
    </location>
</feature>
<dbReference type="SUPFAM" id="SSF55166">
    <property type="entry name" value="Hedgehog/DD-peptidase"/>
    <property type="match status" value="1"/>
</dbReference>